<dbReference type="PROSITE" id="PS51186">
    <property type="entry name" value="GNAT"/>
    <property type="match status" value="1"/>
</dbReference>
<dbReference type="PANTHER" id="PTHR42919:SF8">
    <property type="entry name" value="N-ALPHA-ACETYLTRANSFERASE 50"/>
    <property type="match status" value="1"/>
</dbReference>
<evidence type="ECO:0000259" key="3">
    <source>
        <dbReference type="PROSITE" id="PS51186"/>
    </source>
</evidence>
<dbReference type="GO" id="GO:0016746">
    <property type="term" value="F:acyltransferase activity"/>
    <property type="evidence" value="ECO:0007669"/>
    <property type="project" value="UniProtKB-KW"/>
</dbReference>
<dbReference type="EC" id="2.3.-.-" evidence="4"/>
<dbReference type="SUPFAM" id="SSF55729">
    <property type="entry name" value="Acyl-CoA N-acyltransferases (Nat)"/>
    <property type="match status" value="1"/>
</dbReference>
<accession>A0ABV8CGI2</accession>
<dbReference type="PANTHER" id="PTHR42919">
    <property type="entry name" value="N-ALPHA-ACETYLTRANSFERASE"/>
    <property type="match status" value="1"/>
</dbReference>
<feature type="domain" description="N-acetyltransferase" evidence="3">
    <location>
        <begin position="1"/>
        <end position="141"/>
    </location>
</feature>
<proteinExistence type="predicted"/>
<dbReference type="RefSeq" id="WP_382343391.1">
    <property type="nucleotide sequence ID" value="NZ_JBHSAB010000023.1"/>
</dbReference>
<keyword evidence="5" id="KW-1185">Reference proteome</keyword>
<evidence type="ECO:0000313" key="5">
    <source>
        <dbReference type="Proteomes" id="UP001595758"/>
    </source>
</evidence>
<sequence length="141" mass="16680">MNRTIIEVDYHPDNANVDFLRQKIIDFNKRYLHEKASQFNVLARDDKNHCIIGGASVWQHSDALYIDILWLEEGYRRQKLGTEIINTIAEQANKNNIKKLYVDTYDFQAVDFYVKQGFLIIAEVKNYLLEHDLVYLKKELV</sequence>
<protein>
    <submittedName>
        <fullName evidence="4">GNAT family N-acetyltransferase</fullName>
        <ecNumber evidence="4">2.3.-.-</ecNumber>
    </submittedName>
</protein>
<dbReference type="Gene3D" id="3.40.630.30">
    <property type="match status" value="1"/>
</dbReference>
<organism evidence="4 5">
    <name type="scientific">Legionella dresdenensis</name>
    <dbReference type="NCBI Taxonomy" id="450200"/>
    <lineage>
        <taxon>Bacteria</taxon>
        <taxon>Pseudomonadati</taxon>
        <taxon>Pseudomonadota</taxon>
        <taxon>Gammaproteobacteria</taxon>
        <taxon>Legionellales</taxon>
        <taxon>Legionellaceae</taxon>
        <taxon>Legionella</taxon>
    </lineage>
</organism>
<reference evidence="5" key="1">
    <citation type="journal article" date="2019" name="Int. J. Syst. Evol. Microbiol.">
        <title>The Global Catalogue of Microorganisms (GCM) 10K type strain sequencing project: providing services to taxonomists for standard genome sequencing and annotation.</title>
        <authorList>
            <consortium name="The Broad Institute Genomics Platform"/>
            <consortium name="The Broad Institute Genome Sequencing Center for Infectious Disease"/>
            <person name="Wu L."/>
            <person name="Ma J."/>
        </authorList>
    </citation>
    <scope>NUCLEOTIDE SEQUENCE [LARGE SCALE GENOMIC DNA]</scope>
    <source>
        <strain evidence="5">CCUG 59858</strain>
    </source>
</reference>
<name>A0ABV8CGI2_9GAMM</name>
<dbReference type="EMBL" id="JBHSAB010000023">
    <property type="protein sequence ID" value="MFC3909299.1"/>
    <property type="molecule type" value="Genomic_DNA"/>
</dbReference>
<keyword evidence="2 4" id="KW-0012">Acyltransferase</keyword>
<dbReference type="Pfam" id="PF00583">
    <property type="entry name" value="Acetyltransf_1"/>
    <property type="match status" value="1"/>
</dbReference>
<keyword evidence="1 4" id="KW-0808">Transferase</keyword>
<gene>
    <name evidence="4" type="ORF">ACFORL_09475</name>
</gene>
<comment type="caution">
    <text evidence="4">The sequence shown here is derived from an EMBL/GenBank/DDBJ whole genome shotgun (WGS) entry which is preliminary data.</text>
</comment>
<evidence type="ECO:0000256" key="2">
    <source>
        <dbReference type="ARBA" id="ARBA00023315"/>
    </source>
</evidence>
<dbReference type="InterPro" id="IPR051556">
    <property type="entry name" value="N-term/lysine_N-AcTrnsfr"/>
</dbReference>
<dbReference type="Proteomes" id="UP001595758">
    <property type="component" value="Unassembled WGS sequence"/>
</dbReference>
<dbReference type="InterPro" id="IPR000182">
    <property type="entry name" value="GNAT_dom"/>
</dbReference>
<dbReference type="CDD" id="cd04301">
    <property type="entry name" value="NAT_SF"/>
    <property type="match status" value="1"/>
</dbReference>
<evidence type="ECO:0000313" key="4">
    <source>
        <dbReference type="EMBL" id="MFC3909299.1"/>
    </source>
</evidence>
<evidence type="ECO:0000256" key="1">
    <source>
        <dbReference type="ARBA" id="ARBA00022679"/>
    </source>
</evidence>
<dbReference type="InterPro" id="IPR016181">
    <property type="entry name" value="Acyl_CoA_acyltransferase"/>
</dbReference>